<dbReference type="CDD" id="cd04301">
    <property type="entry name" value="NAT_SF"/>
    <property type="match status" value="1"/>
</dbReference>
<evidence type="ECO:0000256" key="2">
    <source>
        <dbReference type="ARBA" id="ARBA00023315"/>
    </source>
</evidence>
<dbReference type="PROSITE" id="PS51186">
    <property type="entry name" value="GNAT"/>
    <property type="match status" value="1"/>
</dbReference>
<dbReference type="InterPro" id="IPR050832">
    <property type="entry name" value="Bact_Acetyltransf"/>
</dbReference>
<dbReference type="SUPFAM" id="SSF55729">
    <property type="entry name" value="Acyl-CoA N-acyltransferases (Nat)"/>
    <property type="match status" value="1"/>
</dbReference>
<evidence type="ECO:0000259" key="3">
    <source>
        <dbReference type="PROSITE" id="PS51186"/>
    </source>
</evidence>
<dbReference type="InterPro" id="IPR016181">
    <property type="entry name" value="Acyl_CoA_acyltransferase"/>
</dbReference>
<evidence type="ECO:0000313" key="4">
    <source>
        <dbReference type="EMBL" id="OMD44943.1"/>
    </source>
</evidence>
<keyword evidence="5" id="KW-1185">Reference proteome</keyword>
<gene>
    <name evidence="4" type="ORF">BSK56_21480</name>
</gene>
<feature type="domain" description="N-acetyltransferase" evidence="3">
    <location>
        <begin position="2"/>
        <end position="158"/>
    </location>
</feature>
<dbReference type="PANTHER" id="PTHR43877">
    <property type="entry name" value="AMINOALKYLPHOSPHONATE N-ACETYLTRANSFERASE-RELATED-RELATED"/>
    <property type="match status" value="1"/>
</dbReference>
<sequence>MPEYRLERAGLEDLEQIALLFDEYRVYYGQVSDLQGVQFFLKARLEADESAIWMAVTGNGANKEAGGFAQLYPSFSSVSMQRLWILNDLYVAAELRGQGLGSLLLDGAREFALSTGSKGLTLTTMTDNTTAQRLYVAKGYVRDDEFYTYNLFLNTKHE</sequence>
<reference evidence="4 5" key="1">
    <citation type="submission" date="2016-10" db="EMBL/GenBank/DDBJ databases">
        <title>Paenibacillus species isolates.</title>
        <authorList>
            <person name="Beno S.M."/>
        </authorList>
    </citation>
    <scope>NUCLEOTIDE SEQUENCE [LARGE SCALE GENOMIC DNA]</scope>
    <source>
        <strain evidence="4 5">FSL H7-0744</strain>
    </source>
</reference>
<dbReference type="Gene3D" id="3.40.630.30">
    <property type="match status" value="1"/>
</dbReference>
<proteinExistence type="predicted"/>
<dbReference type="InterPro" id="IPR000182">
    <property type="entry name" value="GNAT_dom"/>
</dbReference>
<dbReference type="Pfam" id="PF00583">
    <property type="entry name" value="Acetyltransf_1"/>
    <property type="match status" value="1"/>
</dbReference>
<comment type="caution">
    <text evidence="4">The sequence shown here is derived from an EMBL/GenBank/DDBJ whole genome shotgun (WGS) entry which is preliminary data.</text>
</comment>
<evidence type="ECO:0000256" key="1">
    <source>
        <dbReference type="ARBA" id="ARBA00022679"/>
    </source>
</evidence>
<dbReference type="PANTHER" id="PTHR43877:SF2">
    <property type="entry name" value="AMINOALKYLPHOSPHONATE N-ACETYLTRANSFERASE-RELATED"/>
    <property type="match status" value="1"/>
</dbReference>
<protein>
    <recommendedName>
        <fullName evidence="3">N-acetyltransferase domain-containing protein</fullName>
    </recommendedName>
</protein>
<dbReference type="EMBL" id="MPTB01000029">
    <property type="protein sequence ID" value="OMD44943.1"/>
    <property type="molecule type" value="Genomic_DNA"/>
</dbReference>
<keyword evidence="1" id="KW-0808">Transferase</keyword>
<accession>A0ABX3H6V2</accession>
<name>A0ABX3H6V2_PAEBO</name>
<keyword evidence="2" id="KW-0012">Acyltransferase</keyword>
<dbReference type="Proteomes" id="UP000187412">
    <property type="component" value="Unassembled WGS sequence"/>
</dbReference>
<organism evidence="4 5">
    <name type="scientific">Paenibacillus borealis</name>
    <dbReference type="NCBI Taxonomy" id="160799"/>
    <lineage>
        <taxon>Bacteria</taxon>
        <taxon>Bacillati</taxon>
        <taxon>Bacillota</taxon>
        <taxon>Bacilli</taxon>
        <taxon>Bacillales</taxon>
        <taxon>Paenibacillaceae</taxon>
        <taxon>Paenibacillus</taxon>
    </lineage>
</organism>
<evidence type="ECO:0000313" key="5">
    <source>
        <dbReference type="Proteomes" id="UP000187412"/>
    </source>
</evidence>